<evidence type="ECO:0000259" key="1">
    <source>
        <dbReference type="Pfam" id="PF07179"/>
    </source>
</evidence>
<dbReference type="EMBL" id="LT629734">
    <property type="protein sequence ID" value="SDS17971.1"/>
    <property type="molecule type" value="Genomic_DNA"/>
</dbReference>
<reference evidence="3" key="1">
    <citation type="submission" date="2016-10" db="EMBL/GenBank/DDBJ databases">
        <authorList>
            <person name="Varghese N."/>
            <person name="Submissions S."/>
        </authorList>
    </citation>
    <scope>NUCLEOTIDE SEQUENCE [LARGE SCALE GENOMIC DNA]</scope>
    <source>
        <strain evidence="3">DSM 22965</strain>
    </source>
</reference>
<protein>
    <submittedName>
        <fullName evidence="2">SseB protein N-terminal domain-containing protein</fullName>
    </submittedName>
</protein>
<dbReference type="STRING" id="684552.SAMN04489719_1724"/>
<evidence type="ECO:0000313" key="3">
    <source>
        <dbReference type="Proteomes" id="UP000199649"/>
    </source>
</evidence>
<keyword evidence="3" id="KW-1185">Reference proteome</keyword>
<dbReference type="InterPro" id="IPR009839">
    <property type="entry name" value="SseB_N"/>
</dbReference>
<dbReference type="Proteomes" id="UP000199649">
    <property type="component" value="Chromosome I"/>
</dbReference>
<feature type="domain" description="SseB protein N-terminal" evidence="1">
    <location>
        <begin position="145"/>
        <end position="253"/>
    </location>
</feature>
<dbReference type="Pfam" id="PF07179">
    <property type="entry name" value="SseB"/>
    <property type="match status" value="2"/>
</dbReference>
<name>A0A1H1Q375_9MICO</name>
<gene>
    <name evidence="2" type="ORF">SAMN04489719_1724</name>
</gene>
<evidence type="ECO:0000313" key="2">
    <source>
        <dbReference type="EMBL" id="SDS17971.1"/>
    </source>
</evidence>
<accession>A0A1H1Q375</accession>
<organism evidence="2 3">
    <name type="scientific">Agrococcus carbonis</name>
    <dbReference type="NCBI Taxonomy" id="684552"/>
    <lineage>
        <taxon>Bacteria</taxon>
        <taxon>Bacillati</taxon>
        <taxon>Actinomycetota</taxon>
        <taxon>Actinomycetes</taxon>
        <taxon>Micrococcales</taxon>
        <taxon>Microbacteriaceae</taxon>
        <taxon>Agrococcus</taxon>
    </lineage>
</organism>
<proteinExistence type="predicted"/>
<dbReference type="RefSeq" id="WP_092666637.1">
    <property type="nucleotide sequence ID" value="NZ_LT629734.1"/>
</dbReference>
<dbReference type="OrthoDB" id="5116169at2"/>
<dbReference type="AlphaFoldDB" id="A0A1H1Q375"/>
<sequence>MSSGHVDNARLRRAIVAFADDANQRTMIDVLRAALVGDLLLDVTGVDLPEGASVDGAEVPLTGGIGPDGKPAMLAFTSDDQVARMHPAGAPHRAVAQPAGAVLEMAQRHGVAWLSIDPGDDSVAIAKKDIAYALRHPRNDRLSRAIAAGERGGSREAIVEALQVDGPLLLAGELAEGQEREEHPRLRMTTRPDGRMSLLAFTSAPEIAARHPEDGVISTTTSTVLERLHRSTRFSSLVINPAGPWVEIRRDELT</sequence>
<feature type="domain" description="SseB protein N-terminal" evidence="1">
    <location>
        <begin position="11"/>
        <end position="130"/>
    </location>
</feature>